<dbReference type="CDD" id="cd00112">
    <property type="entry name" value="LDLa"/>
    <property type="match status" value="7"/>
</dbReference>
<dbReference type="SMART" id="SM00192">
    <property type="entry name" value="LDLa"/>
    <property type="match status" value="10"/>
</dbReference>
<evidence type="ECO:0000259" key="16">
    <source>
        <dbReference type="PROSITE" id="PS50287"/>
    </source>
</evidence>
<evidence type="ECO:0000256" key="4">
    <source>
        <dbReference type="ARBA" id="ARBA00022692"/>
    </source>
</evidence>
<evidence type="ECO:0000256" key="8">
    <source>
        <dbReference type="ARBA" id="ARBA00022989"/>
    </source>
</evidence>
<comment type="caution">
    <text evidence="18">The sequence shown here is derived from an EMBL/GenBank/DDBJ whole genome shotgun (WGS) entry which is preliminary data.</text>
</comment>
<dbReference type="InterPro" id="IPR000998">
    <property type="entry name" value="MAM_dom"/>
</dbReference>
<evidence type="ECO:0000313" key="18">
    <source>
        <dbReference type="EMBL" id="OQV19298.1"/>
    </source>
</evidence>
<keyword evidence="5" id="KW-0677">Repeat</keyword>
<evidence type="ECO:0000256" key="12">
    <source>
        <dbReference type="PROSITE-ProRule" id="PRU00196"/>
    </source>
</evidence>
<dbReference type="FunFam" id="2.40.10.10:FF:000068">
    <property type="entry name" value="transmembrane protease serine 2"/>
    <property type="match status" value="1"/>
</dbReference>
<dbReference type="PROSITE" id="PS00134">
    <property type="entry name" value="TRYPSIN_HIS"/>
    <property type="match status" value="1"/>
</dbReference>
<evidence type="ECO:0000256" key="13">
    <source>
        <dbReference type="SAM" id="SignalP"/>
    </source>
</evidence>
<dbReference type="GO" id="GO:0004252">
    <property type="term" value="F:serine-type endopeptidase activity"/>
    <property type="evidence" value="ECO:0007669"/>
    <property type="project" value="InterPro"/>
</dbReference>
<feature type="disulfide bond" evidence="11">
    <location>
        <begin position="458"/>
        <end position="473"/>
    </location>
</feature>
<sequence>MLASLIFAWMLMLGSGVLAQQDFYQKPGRCITQMRVKCSKSSAESSCIFHLDCPGSQLCCSTDGCLNACVDSVNGSDSGGHNFHANLTINRSINDDREDNSSVAAVEHSLIVHSVTGDYFVCQNGLRIGSRYRCNGIVNCPGKDHSDEIDCPCNSHQSLCANGVCLETSGLCHPASPDAPKCAIASLNCSSFACSEPDNFRCRNTQCVPTRAKCDGVFNCFDGSDEENCAGNVGNFVCDGGLLKSRLNVWCNGVTDCQDHSDEPTNCTCIPGQFQCGNGRCIPEYQLCDFTDNCLDGSDEANCSVACTNENNLFSCPGVDGRCLASSQLCDGTTDCPDASDEINCIASKGLRSLDSMNACNRKGHFSCGPPSADVCVPLTAWCDQVTDCENQSDEPANCSSTCPNNSFQCDGLRCLSTGSRCDGKADCLDRTDETDCPCRDDQLPLPNSACLDARLFCNGIRDAADGSDEEWCTCKDRLRRTDPKKLCDAVVDCPDASDEMSCGKCSVSQFYCIKSQQCVFRNQTCDGQSDCQHGEDEENCLGVVPDCRIAPSMAVQQEHAGCLAVNNRGEWIPVCAERWSSSLSDAICEIMGYDKSLITNLIAMEPGEMPLRSADPKVPRGVDGPQIVISASKSCPSRKKVYIECGALTCGQGTSSEFGQPRALTGADVTEGKYPWTAALYHDGKFLCAATIVDQNWILTAAHCVIGMERSHLVARLGMTLRASLTPNEQFIPIDRITPHPAYRSPHAANLLSATADLALLHLSVPAHWNSRVKRACLPPTSGDLPETLVVAGWEQTRGTKSFLTGETLKDISIAAVEWSKCQANPLVEGSVTGNGSFCGSFATTGSATCILDDGGAALEKNFLGRWSVLGVMNFAYGCHTANAVAGFTNVAIYSDWITGVITQTTDSNATKIHSDDCPGGVRCALGQCINPSQVCDGNLDCDFGTDELNCTAAINPADQTINCDFQSSSLCGYRQDQTDQLNWYRGHTLTGNSSVFPSKSPNSTIATYLYISNLMINTTVGGSGRLISPKLPSSSTSCCLSVTFSAHNGVLVVYDLADNNKIFPVRSEGGLPSSDWTVRQVDIPGGVSTFVLDGRLPDNGNGSAVVAVASVHLDDGPCSAPSVLVT</sequence>
<feature type="domain" description="WAP" evidence="17">
    <location>
        <begin position="23"/>
        <end position="73"/>
    </location>
</feature>
<dbReference type="SMART" id="SM00020">
    <property type="entry name" value="Tryp_SPc"/>
    <property type="match status" value="1"/>
</dbReference>
<dbReference type="PROSITE" id="PS01209">
    <property type="entry name" value="LDLRA_1"/>
    <property type="match status" value="4"/>
</dbReference>
<keyword evidence="7" id="KW-0720">Serine protease</keyword>
<dbReference type="PROSITE" id="PS50240">
    <property type="entry name" value="TRYPSIN_DOM"/>
    <property type="match status" value="1"/>
</dbReference>
<dbReference type="SUPFAM" id="SSF49899">
    <property type="entry name" value="Concanavalin A-like lectins/glucanases"/>
    <property type="match status" value="1"/>
</dbReference>
<protein>
    <submittedName>
        <fullName evidence="18">Atrial natriuretic peptide-converting enzyme</fullName>
    </submittedName>
</protein>
<feature type="disulfide bond" evidence="11">
    <location>
        <begin position="937"/>
        <end position="952"/>
    </location>
</feature>
<dbReference type="GO" id="GO:0005886">
    <property type="term" value="C:plasma membrane"/>
    <property type="evidence" value="ECO:0007669"/>
    <property type="project" value="TreeGrafter"/>
</dbReference>
<dbReference type="Gene3D" id="4.10.400.10">
    <property type="entry name" value="Low-density Lipoprotein Receptor"/>
    <property type="match status" value="9"/>
</dbReference>
<dbReference type="Gene3D" id="2.60.120.200">
    <property type="match status" value="1"/>
</dbReference>
<feature type="domain" description="Peptidase S1" evidence="15">
    <location>
        <begin position="664"/>
        <end position="904"/>
    </location>
</feature>
<dbReference type="GO" id="GO:0005576">
    <property type="term" value="C:extracellular region"/>
    <property type="evidence" value="ECO:0007669"/>
    <property type="project" value="InterPro"/>
</dbReference>
<evidence type="ECO:0000259" key="17">
    <source>
        <dbReference type="PROSITE" id="PS51390"/>
    </source>
</evidence>
<dbReference type="SUPFAM" id="SSF50494">
    <property type="entry name" value="Trypsin-like serine proteases"/>
    <property type="match status" value="1"/>
</dbReference>
<keyword evidence="13" id="KW-0732">Signal</keyword>
<dbReference type="InterPro" id="IPR023415">
    <property type="entry name" value="LDLR_class-A_CS"/>
</dbReference>
<evidence type="ECO:0000313" key="19">
    <source>
        <dbReference type="Proteomes" id="UP000192578"/>
    </source>
</evidence>
<dbReference type="Gene3D" id="2.40.10.10">
    <property type="entry name" value="Trypsin-like serine proteases"/>
    <property type="match status" value="1"/>
</dbReference>
<organism evidence="18 19">
    <name type="scientific">Hypsibius exemplaris</name>
    <name type="common">Freshwater tardigrade</name>
    <dbReference type="NCBI Taxonomy" id="2072580"/>
    <lineage>
        <taxon>Eukaryota</taxon>
        <taxon>Metazoa</taxon>
        <taxon>Ecdysozoa</taxon>
        <taxon>Tardigrada</taxon>
        <taxon>Eutardigrada</taxon>
        <taxon>Parachela</taxon>
        <taxon>Hypsibioidea</taxon>
        <taxon>Hypsibiidae</taxon>
        <taxon>Hypsibius</taxon>
    </lineage>
</organism>
<evidence type="ECO:0000256" key="7">
    <source>
        <dbReference type="ARBA" id="ARBA00022825"/>
    </source>
</evidence>
<dbReference type="OrthoDB" id="10062665at2759"/>
<dbReference type="EMBL" id="MTYJ01000041">
    <property type="protein sequence ID" value="OQV19298.1"/>
    <property type="molecule type" value="Genomic_DNA"/>
</dbReference>
<feature type="disulfide bond" evidence="11">
    <location>
        <begin position="202"/>
        <end position="220"/>
    </location>
</feature>
<dbReference type="InterPro" id="IPR043504">
    <property type="entry name" value="Peptidase_S1_PA_chymotrypsin"/>
</dbReference>
<evidence type="ECO:0000259" key="14">
    <source>
        <dbReference type="PROSITE" id="PS50060"/>
    </source>
</evidence>
<dbReference type="Pfam" id="PF00629">
    <property type="entry name" value="MAM"/>
    <property type="match status" value="1"/>
</dbReference>
<dbReference type="GO" id="GO:0006508">
    <property type="term" value="P:proteolysis"/>
    <property type="evidence" value="ECO:0007669"/>
    <property type="project" value="UniProtKB-KW"/>
</dbReference>
<keyword evidence="9" id="KW-0472">Membrane</keyword>
<dbReference type="PANTHER" id="PTHR24270">
    <property type="entry name" value="LOW-DENSITY LIPOPROTEIN RECEPTOR-RELATED"/>
    <property type="match status" value="1"/>
</dbReference>
<keyword evidence="8" id="KW-1133">Transmembrane helix</keyword>
<dbReference type="PROSITE" id="PS50287">
    <property type="entry name" value="SRCR_2"/>
    <property type="match status" value="1"/>
</dbReference>
<feature type="disulfide bond" evidence="11">
    <location>
        <begin position="214"/>
        <end position="229"/>
    </location>
</feature>
<comment type="subcellular location">
    <subcellularLocation>
        <location evidence="2">Endomembrane system</location>
    </subcellularLocation>
    <subcellularLocation>
        <location evidence="1">Membrane</location>
        <topology evidence="1">Single-pass membrane protein</topology>
    </subcellularLocation>
</comment>
<dbReference type="InterPro" id="IPR013320">
    <property type="entry name" value="ConA-like_dom_sf"/>
</dbReference>
<dbReference type="PROSITE" id="PS51390">
    <property type="entry name" value="WAP"/>
    <property type="match status" value="1"/>
</dbReference>
<gene>
    <name evidence="18" type="ORF">BV898_06718</name>
</gene>
<dbReference type="PRINTS" id="PR00261">
    <property type="entry name" value="LDLRECEPTOR"/>
</dbReference>
<feature type="disulfide bond" evidence="11">
    <location>
        <begin position="276"/>
        <end position="294"/>
    </location>
</feature>
<keyword evidence="3" id="KW-0645">Protease</keyword>
<feature type="disulfide bond" evidence="11">
    <location>
        <begin position="403"/>
        <end position="415"/>
    </location>
</feature>
<dbReference type="PROSITE" id="PS50060">
    <property type="entry name" value="MAM_2"/>
    <property type="match status" value="1"/>
</dbReference>
<dbReference type="AlphaFoldDB" id="A0A1W0WVQ1"/>
<dbReference type="Proteomes" id="UP000192578">
    <property type="component" value="Unassembled WGS sequence"/>
</dbReference>
<feature type="chain" id="PRO_5012438702" evidence="13">
    <location>
        <begin position="20"/>
        <end position="1128"/>
    </location>
</feature>
<evidence type="ECO:0000256" key="11">
    <source>
        <dbReference type="PROSITE-ProRule" id="PRU00124"/>
    </source>
</evidence>
<dbReference type="CDD" id="cd00190">
    <property type="entry name" value="Tryp_SPc"/>
    <property type="match status" value="1"/>
</dbReference>
<dbReference type="SMART" id="SM00137">
    <property type="entry name" value="MAM"/>
    <property type="match status" value="1"/>
</dbReference>
<dbReference type="GO" id="GO:0030414">
    <property type="term" value="F:peptidase inhibitor activity"/>
    <property type="evidence" value="ECO:0007669"/>
    <property type="project" value="InterPro"/>
</dbReference>
<feature type="disulfide bond" evidence="11">
    <location>
        <begin position="288"/>
        <end position="303"/>
    </location>
</feature>
<dbReference type="PANTHER" id="PTHR24270:SF62">
    <property type="entry name" value="LOW-DENSITY LIPOPROTEIN RECEPTOR-RELATED PROTEIN 2"/>
    <property type="match status" value="1"/>
</dbReference>
<dbReference type="SUPFAM" id="SSF57424">
    <property type="entry name" value="LDL receptor-like module"/>
    <property type="match status" value="8"/>
</dbReference>
<reference evidence="19" key="1">
    <citation type="submission" date="2017-01" db="EMBL/GenBank/DDBJ databases">
        <title>Comparative genomics of anhydrobiosis in the tardigrade Hypsibius dujardini.</title>
        <authorList>
            <person name="Yoshida Y."/>
            <person name="Koutsovoulos G."/>
            <person name="Laetsch D."/>
            <person name="Stevens L."/>
            <person name="Kumar S."/>
            <person name="Horikawa D."/>
            <person name="Ishino K."/>
            <person name="Komine S."/>
            <person name="Tomita M."/>
            <person name="Blaxter M."/>
            <person name="Arakawa K."/>
        </authorList>
    </citation>
    <scope>NUCLEOTIDE SEQUENCE [LARGE SCALE GENOMIC DNA]</scope>
    <source>
        <strain evidence="19">Z151</strain>
    </source>
</reference>
<dbReference type="InterPro" id="IPR001254">
    <property type="entry name" value="Trypsin_dom"/>
</dbReference>
<keyword evidence="4" id="KW-0812">Transmembrane</keyword>
<feature type="disulfide bond" evidence="11">
    <location>
        <begin position="422"/>
        <end position="437"/>
    </location>
</feature>
<feature type="domain" description="SRCR" evidence="16">
    <location>
        <begin position="548"/>
        <end position="593"/>
    </location>
</feature>
<keyword evidence="19" id="KW-1185">Reference proteome</keyword>
<evidence type="ECO:0000256" key="2">
    <source>
        <dbReference type="ARBA" id="ARBA00004308"/>
    </source>
</evidence>
<evidence type="ECO:0000256" key="1">
    <source>
        <dbReference type="ARBA" id="ARBA00004167"/>
    </source>
</evidence>
<dbReference type="GO" id="GO:0012505">
    <property type="term" value="C:endomembrane system"/>
    <property type="evidence" value="ECO:0007669"/>
    <property type="project" value="UniProtKB-SubCell"/>
</dbReference>
<dbReference type="InterPro" id="IPR018114">
    <property type="entry name" value="TRYPSIN_HIS"/>
</dbReference>
<evidence type="ECO:0000256" key="9">
    <source>
        <dbReference type="ARBA" id="ARBA00023136"/>
    </source>
</evidence>
<proteinExistence type="predicted"/>
<feature type="disulfide bond" evidence="11">
    <location>
        <begin position="439"/>
        <end position="451"/>
    </location>
</feature>
<dbReference type="Pfam" id="PF00057">
    <property type="entry name" value="Ldl_recept_a"/>
    <property type="match status" value="5"/>
</dbReference>
<feature type="signal peptide" evidence="13">
    <location>
        <begin position="1"/>
        <end position="19"/>
    </location>
</feature>
<dbReference type="InterPro" id="IPR009003">
    <property type="entry name" value="Peptidase_S1_PA"/>
</dbReference>
<accession>A0A1W0WVQ1</accession>
<evidence type="ECO:0000256" key="3">
    <source>
        <dbReference type="ARBA" id="ARBA00022670"/>
    </source>
</evidence>
<feature type="domain" description="MAM" evidence="14">
    <location>
        <begin position="963"/>
        <end position="1122"/>
    </location>
</feature>
<dbReference type="InterPro" id="IPR036055">
    <property type="entry name" value="LDL_receptor-like_sf"/>
</dbReference>
<dbReference type="InterPro" id="IPR008197">
    <property type="entry name" value="WAP_dom"/>
</dbReference>
<evidence type="ECO:0000256" key="10">
    <source>
        <dbReference type="ARBA" id="ARBA00023157"/>
    </source>
</evidence>
<dbReference type="InterPro" id="IPR002172">
    <property type="entry name" value="LDrepeatLR_classA_rpt"/>
</dbReference>
<evidence type="ECO:0000256" key="6">
    <source>
        <dbReference type="ARBA" id="ARBA00022801"/>
    </source>
</evidence>
<feature type="disulfide bond" evidence="11">
    <location>
        <begin position="269"/>
        <end position="281"/>
    </location>
</feature>
<dbReference type="PROSITE" id="PS50068">
    <property type="entry name" value="LDLRA_2"/>
    <property type="match status" value="8"/>
</dbReference>
<dbReference type="Pfam" id="PF15494">
    <property type="entry name" value="SRCR_2"/>
    <property type="match status" value="1"/>
</dbReference>
<evidence type="ECO:0000259" key="15">
    <source>
        <dbReference type="PROSITE" id="PS50240"/>
    </source>
</evidence>
<name>A0A1W0WVQ1_HYPEX</name>
<feature type="disulfide bond" evidence="11">
    <location>
        <begin position="526"/>
        <end position="541"/>
    </location>
</feature>
<comment type="caution">
    <text evidence="12">Lacks conserved residue(s) required for the propagation of feature annotation.</text>
</comment>
<dbReference type="InterPro" id="IPR001190">
    <property type="entry name" value="SRCR"/>
</dbReference>
<keyword evidence="10 11" id="KW-1015">Disulfide bond</keyword>
<feature type="disulfide bond" evidence="11">
    <location>
        <begin position="925"/>
        <end position="943"/>
    </location>
</feature>
<dbReference type="GO" id="GO:0016192">
    <property type="term" value="P:vesicle-mediated transport"/>
    <property type="evidence" value="ECO:0007669"/>
    <property type="project" value="UniProtKB-ARBA"/>
</dbReference>
<dbReference type="Pfam" id="PF00089">
    <property type="entry name" value="Trypsin"/>
    <property type="match status" value="1"/>
</dbReference>
<feature type="disulfide bond" evidence="11">
    <location>
        <begin position="410"/>
        <end position="428"/>
    </location>
</feature>
<keyword evidence="6" id="KW-0378">Hydrolase</keyword>
<dbReference type="InterPro" id="IPR036772">
    <property type="entry name" value="SRCR-like_dom_sf"/>
</dbReference>
<feature type="disulfide bond" evidence="11">
    <location>
        <begin position="330"/>
        <end position="345"/>
    </location>
</feature>
<dbReference type="SUPFAM" id="SSF56487">
    <property type="entry name" value="SRCR-like"/>
    <property type="match status" value="1"/>
</dbReference>
<evidence type="ECO:0000256" key="5">
    <source>
        <dbReference type="ARBA" id="ARBA00022737"/>
    </source>
</evidence>
<dbReference type="InterPro" id="IPR050685">
    <property type="entry name" value="LDLR"/>
</dbReference>